<dbReference type="KEGG" id="scor:J3U87_07595"/>
<protein>
    <submittedName>
        <fullName evidence="2">DUF3179 domain-containing protein</fullName>
    </submittedName>
</protein>
<reference evidence="2" key="1">
    <citation type="submission" date="2021-03" db="EMBL/GenBank/DDBJ databases">
        <title>Acanthopleuribacteraceae sp. M133.</title>
        <authorList>
            <person name="Wang G."/>
        </authorList>
    </citation>
    <scope>NUCLEOTIDE SEQUENCE</scope>
    <source>
        <strain evidence="2">M133</strain>
    </source>
</reference>
<dbReference type="AlphaFoldDB" id="A0A8A4TS31"/>
<accession>A0A8A4TS31</accession>
<feature type="chain" id="PRO_5035247503" evidence="1">
    <location>
        <begin position="25"/>
        <end position="377"/>
    </location>
</feature>
<name>A0A8A4TS31_SULCO</name>
<evidence type="ECO:0000313" key="3">
    <source>
        <dbReference type="Proteomes" id="UP000663929"/>
    </source>
</evidence>
<keyword evidence="1" id="KW-0732">Signal</keyword>
<evidence type="ECO:0000256" key="1">
    <source>
        <dbReference type="SAM" id="SignalP"/>
    </source>
</evidence>
<dbReference type="Proteomes" id="UP000663929">
    <property type="component" value="Chromosome"/>
</dbReference>
<feature type="signal peptide" evidence="1">
    <location>
        <begin position="1"/>
        <end position="24"/>
    </location>
</feature>
<dbReference type="EMBL" id="CP071793">
    <property type="protein sequence ID" value="QTD52323.1"/>
    <property type="molecule type" value="Genomic_DNA"/>
</dbReference>
<sequence>MMLAQITRIVAVCLCLTMAPHAFAQKKKRPDPVKILQTWKTDLTKSEIDLGELLAGGPGKDGIPPIDDPVFVTVSDAAAWLDAKDPVIALKVGDDARAYPLQILMWHEIVNDTVGGTPVSVTFCPLCNATAVFDRRFEGAVLDFGVSGFLRKSDLVMYDRQTESLWQQFTGEGLVGTHAGKFLDVVPSQLIGFAQFRKAHPQGKVLSRETGHDRAYGQNPYVDYDETDRKPFLFKDALDERLPPMERVITVKIGKKAKAYPYSRTRQKRVIHDKIAKRKIVVFHAEGAASALDKKEIAASEDIGATGVFDPEVDGKVLKFSYRDGLFVDAQTKSEWDITGTAIAGPMKGKSLKPIAHGNDFAFAWLAFMMDTKIYGD</sequence>
<gene>
    <name evidence="2" type="ORF">J3U87_07595</name>
</gene>
<organism evidence="2 3">
    <name type="scientific">Sulfidibacter corallicola</name>
    <dbReference type="NCBI Taxonomy" id="2818388"/>
    <lineage>
        <taxon>Bacteria</taxon>
        <taxon>Pseudomonadati</taxon>
        <taxon>Acidobacteriota</taxon>
        <taxon>Holophagae</taxon>
        <taxon>Acanthopleuribacterales</taxon>
        <taxon>Acanthopleuribacteraceae</taxon>
        <taxon>Sulfidibacter</taxon>
    </lineage>
</organism>
<dbReference type="Pfam" id="PF11376">
    <property type="entry name" value="DUF3179"/>
    <property type="match status" value="1"/>
</dbReference>
<keyword evidence="3" id="KW-1185">Reference proteome</keyword>
<evidence type="ECO:0000313" key="2">
    <source>
        <dbReference type="EMBL" id="QTD52323.1"/>
    </source>
</evidence>
<proteinExistence type="predicted"/>
<dbReference type="InterPro" id="IPR021516">
    <property type="entry name" value="DUF3179"/>
</dbReference>